<dbReference type="Pfam" id="PF00126">
    <property type="entry name" value="HTH_1"/>
    <property type="match status" value="1"/>
</dbReference>
<gene>
    <name evidence="6" type="ORF">C5N92_03185</name>
</gene>
<dbReference type="GO" id="GO:0003700">
    <property type="term" value="F:DNA-binding transcription factor activity"/>
    <property type="evidence" value="ECO:0007669"/>
    <property type="project" value="InterPro"/>
</dbReference>
<dbReference type="SUPFAM" id="SSF46785">
    <property type="entry name" value="Winged helix' DNA-binding domain"/>
    <property type="match status" value="1"/>
</dbReference>
<sequence length="296" mass="33981">MDKLTAINVFLSVAETGSFTATAEQLDISKPMISRYIALMEEWLNARLFQRTTRKVSLTEAGEQAVTFCQKIANLTAEMEQEMMSQQGELRGTIRISSNSSFGASHLTEAINAFLAQHSNLHIQLDLSDRLVDLIAERIDLAVRITNNPDPNLVARKLTACHSLLVATPDYLARYGIPNHPEDLRQHRYLTHANINRREWRFYRDKQEVLLELTSQFTTNETTALLNSVLAHNGIAMLPKYMIEKELATGQLQAVMTEWQLPTYQIYLLYPSRHKLPFAVRKVVDFLVERFEEKDW</sequence>
<accession>A0A328BZD5</accession>
<organism evidence="6 7">
    <name type="scientific">Glaesserella australis</name>
    <dbReference type="NCBI Taxonomy" id="2094024"/>
    <lineage>
        <taxon>Bacteria</taxon>
        <taxon>Pseudomonadati</taxon>
        <taxon>Pseudomonadota</taxon>
        <taxon>Gammaproteobacteria</taxon>
        <taxon>Pasteurellales</taxon>
        <taxon>Pasteurellaceae</taxon>
        <taxon>Glaesserella</taxon>
    </lineage>
</organism>
<evidence type="ECO:0000256" key="1">
    <source>
        <dbReference type="ARBA" id="ARBA00009437"/>
    </source>
</evidence>
<dbReference type="PANTHER" id="PTHR30537:SF35">
    <property type="entry name" value="TRANSCRIPTIONAL REGULATORY PROTEIN"/>
    <property type="match status" value="1"/>
</dbReference>
<reference evidence="7" key="1">
    <citation type="submission" date="2018-02" db="EMBL/GenBank/DDBJ databases">
        <title>Glaesserella australis sp. nov., isolated from the lungs of pigs.</title>
        <authorList>
            <person name="Turni C."/>
            <person name="Christensen H."/>
        </authorList>
    </citation>
    <scope>NUCLEOTIDE SEQUENCE [LARGE SCALE GENOMIC DNA]</scope>
    <source>
        <strain evidence="7">HS4635</strain>
    </source>
</reference>
<dbReference type="InterPro" id="IPR036390">
    <property type="entry name" value="WH_DNA-bd_sf"/>
</dbReference>
<evidence type="ECO:0000313" key="7">
    <source>
        <dbReference type="Proteomes" id="UP000248689"/>
    </source>
</evidence>
<protein>
    <submittedName>
        <fullName evidence="6">LysR family transcriptional regulator</fullName>
    </submittedName>
</protein>
<dbReference type="Gene3D" id="1.10.10.10">
    <property type="entry name" value="Winged helix-like DNA-binding domain superfamily/Winged helix DNA-binding domain"/>
    <property type="match status" value="1"/>
</dbReference>
<dbReference type="FunFam" id="1.10.10.10:FF:000001">
    <property type="entry name" value="LysR family transcriptional regulator"/>
    <property type="match status" value="1"/>
</dbReference>
<keyword evidence="3" id="KW-0238">DNA-binding</keyword>
<evidence type="ECO:0000313" key="6">
    <source>
        <dbReference type="EMBL" id="RAL19459.1"/>
    </source>
</evidence>
<dbReference type="InterPro" id="IPR000847">
    <property type="entry name" value="LysR_HTH_N"/>
</dbReference>
<evidence type="ECO:0000259" key="5">
    <source>
        <dbReference type="PROSITE" id="PS50931"/>
    </source>
</evidence>
<dbReference type="InterPro" id="IPR058163">
    <property type="entry name" value="LysR-type_TF_proteobact-type"/>
</dbReference>
<dbReference type="PROSITE" id="PS50931">
    <property type="entry name" value="HTH_LYSR"/>
    <property type="match status" value="1"/>
</dbReference>
<dbReference type="FunFam" id="3.40.190.290:FF:000001">
    <property type="entry name" value="Transcriptional regulator, LysR family"/>
    <property type="match status" value="1"/>
</dbReference>
<dbReference type="AlphaFoldDB" id="A0A328BZD5"/>
<evidence type="ECO:0000256" key="3">
    <source>
        <dbReference type="ARBA" id="ARBA00023125"/>
    </source>
</evidence>
<feature type="domain" description="HTH lysR-type" evidence="5">
    <location>
        <begin position="1"/>
        <end position="59"/>
    </location>
</feature>
<dbReference type="OrthoDB" id="8885940at2"/>
<keyword evidence="4" id="KW-0804">Transcription</keyword>
<dbReference type="CDD" id="cd08422">
    <property type="entry name" value="PBP2_CrgA_like"/>
    <property type="match status" value="1"/>
</dbReference>
<dbReference type="GO" id="GO:0006351">
    <property type="term" value="P:DNA-templated transcription"/>
    <property type="evidence" value="ECO:0007669"/>
    <property type="project" value="TreeGrafter"/>
</dbReference>
<dbReference type="RefSeq" id="WP_111749423.1">
    <property type="nucleotide sequence ID" value="NZ_PTPX01000006.1"/>
</dbReference>
<evidence type="ECO:0000256" key="2">
    <source>
        <dbReference type="ARBA" id="ARBA00023015"/>
    </source>
</evidence>
<dbReference type="Pfam" id="PF03466">
    <property type="entry name" value="LysR_substrate"/>
    <property type="match status" value="1"/>
</dbReference>
<dbReference type="Proteomes" id="UP000248689">
    <property type="component" value="Unassembled WGS sequence"/>
</dbReference>
<dbReference type="GO" id="GO:0043565">
    <property type="term" value="F:sequence-specific DNA binding"/>
    <property type="evidence" value="ECO:0007669"/>
    <property type="project" value="TreeGrafter"/>
</dbReference>
<keyword evidence="7" id="KW-1185">Reference proteome</keyword>
<dbReference type="PANTHER" id="PTHR30537">
    <property type="entry name" value="HTH-TYPE TRANSCRIPTIONAL REGULATOR"/>
    <property type="match status" value="1"/>
</dbReference>
<comment type="similarity">
    <text evidence="1">Belongs to the LysR transcriptional regulatory family.</text>
</comment>
<name>A0A328BZD5_9PAST</name>
<dbReference type="EMBL" id="PTPX01000006">
    <property type="protein sequence ID" value="RAL19459.1"/>
    <property type="molecule type" value="Genomic_DNA"/>
</dbReference>
<comment type="caution">
    <text evidence="6">The sequence shown here is derived from an EMBL/GenBank/DDBJ whole genome shotgun (WGS) entry which is preliminary data.</text>
</comment>
<evidence type="ECO:0000256" key="4">
    <source>
        <dbReference type="ARBA" id="ARBA00023163"/>
    </source>
</evidence>
<dbReference type="InterPro" id="IPR036388">
    <property type="entry name" value="WH-like_DNA-bd_sf"/>
</dbReference>
<proteinExistence type="inferred from homology"/>
<dbReference type="Gene3D" id="3.40.190.290">
    <property type="match status" value="1"/>
</dbReference>
<dbReference type="SUPFAM" id="SSF53850">
    <property type="entry name" value="Periplasmic binding protein-like II"/>
    <property type="match status" value="1"/>
</dbReference>
<dbReference type="InterPro" id="IPR005119">
    <property type="entry name" value="LysR_subst-bd"/>
</dbReference>
<keyword evidence="2" id="KW-0805">Transcription regulation</keyword>